<proteinExistence type="predicted"/>
<keyword evidence="10" id="KW-1185">Reference proteome</keyword>
<dbReference type="InterPro" id="IPR039355">
    <property type="entry name" value="Transcription_factor_GATA"/>
</dbReference>
<dbReference type="PROSITE" id="PS00344">
    <property type="entry name" value="GATA_ZN_FINGER_1"/>
    <property type="match status" value="1"/>
</dbReference>
<sequence>MNSFPFNIVYLGHSNQNYQVEGTIITPPNGNTIDTVFSQPTFGVNQSIFNSLEVFPSHYNMVVGILSTNGHVIPSNGLVLNPYQSVTYGNSNCSLISNGIYPIQAFQNNQGGNLCRLVYSNTDFHTNRIEYPVDSTGCILNIQQGTTAFTNHSNGVHLTAAYRKGDSNDSEQYGKIEDNHDSTHPIFQPFDQPPLNRSDSSMISINNNTVNYYKGQSRNQANSGLRIQKYSKKLELECNNCEATKTTTWRRTKGGDRMCNACALYFQKHGVSRPLSMKSDKIQTRTRKKGRDSNIMLSGGDSGDGK</sequence>
<evidence type="ECO:0000256" key="2">
    <source>
        <dbReference type="ARBA" id="ARBA00022723"/>
    </source>
</evidence>
<dbReference type="Proteomes" id="UP000031668">
    <property type="component" value="Unassembled WGS sequence"/>
</dbReference>
<name>A0A0C2IVQ3_THEKT</name>
<dbReference type="GO" id="GO:0008270">
    <property type="term" value="F:zinc ion binding"/>
    <property type="evidence" value="ECO:0007669"/>
    <property type="project" value="UniProtKB-KW"/>
</dbReference>
<keyword evidence="3 6" id="KW-0863">Zinc-finger</keyword>
<evidence type="ECO:0000256" key="7">
    <source>
        <dbReference type="SAM" id="MobiDB-lite"/>
    </source>
</evidence>
<evidence type="ECO:0000313" key="9">
    <source>
        <dbReference type="EMBL" id="KII60932.1"/>
    </source>
</evidence>
<dbReference type="PANTHER" id="PTHR10071">
    <property type="entry name" value="TRANSCRIPTION FACTOR GATA FAMILY MEMBER"/>
    <property type="match status" value="1"/>
</dbReference>
<keyword evidence="2" id="KW-0479">Metal-binding</keyword>
<dbReference type="SMART" id="SM00401">
    <property type="entry name" value="ZnF_GATA"/>
    <property type="match status" value="1"/>
</dbReference>
<dbReference type="AlphaFoldDB" id="A0A0C2IVQ3"/>
<keyword evidence="4" id="KW-0862">Zinc</keyword>
<evidence type="ECO:0000256" key="3">
    <source>
        <dbReference type="ARBA" id="ARBA00022771"/>
    </source>
</evidence>
<evidence type="ECO:0000256" key="6">
    <source>
        <dbReference type="PROSITE-ProRule" id="PRU00094"/>
    </source>
</evidence>
<reference evidence="9 10" key="1">
    <citation type="journal article" date="2014" name="Genome Biol. Evol.">
        <title>The genome of the myxosporean Thelohanellus kitauei shows adaptations to nutrient acquisition within its fish host.</title>
        <authorList>
            <person name="Yang Y."/>
            <person name="Xiong J."/>
            <person name="Zhou Z."/>
            <person name="Huo F."/>
            <person name="Miao W."/>
            <person name="Ran C."/>
            <person name="Liu Y."/>
            <person name="Zhang J."/>
            <person name="Feng J."/>
            <person name="Wang M."/>
            <person name="Wang M."/>
            <person name="Wang L."/>
            <person name="Yao B."/>
        </authorList>
    </citation>
    <scope>NUCLEOTIDE SEQUENCE [LARGE SCALE GENOMIC DNA]</scope>
    <source>
        <strain evidence="9">Wuqing</strain>
    </source>
</reference>
<dbReference type="PROSITE" id="PS50114">
    <property type="entry name" value="GATA_ZN_FINGER_2"/>
    <property type="match status" value="1"/>
</dbReference>
<dbReference type="GO" id="GO:0045944">
    <property type="term" value="P:positive regulation of transcription by RNA polymerase II"/>
    <property type="evidence" value="ECO:0007669"/>
    <property type="project" value="TreeGrafter"/>
</dbReference>
<dbReference type="Pfam" id="PF00320">
    <property type="entry name" value="GATA"/>
    <property type="match status" value="1"/>
</dbReference>
<dbReference type="EMBL" id="JWZT01005390">
    <property type="protein sequence ID" value="KII60932.1"/>
    <property type="molecule type" value="Genomic_DNA"/>
</dbReference>
<dbReference type="GO" id="GO:0000122">
    <property type="term" value="P:negative regulation of transcription by RNA polymerase II"/>
    <property type="evidence" value="ECO:0007669"/>
    <property type="project" value="TreeGrafter"/>
</dbReference>
<feature type="domain" description="GATA-type" evidence="8">
    <location>
        <begin position="232"/>
        <end position="285"/>
    </location>
</feature>
<keyword evidence="5" id="KW-0539">Nucleus</keyword>
<feature type="region of interest" description="Disordered" evidence="7">
    <location>
        <begin position="276"/>
        <end position="306"/>
    </location>
</feature>
<dbReference type="InterPro" id="IPR013088">
    <property type="entry name" value="Znf_NHR/GATA"/>
</dbReference>
<evidence type="ECO:0000313" key="10">
    <source>
        <dbReference type="Proteomes" id="UP000031668"/>
    </source>
</evidence>
<comment type="caution">
    <text evidence="9">The sequence shown here is derived from an EMBL/GenBank/DDBJ whole genome shotgun (WGS) entry which is preliminary data.</text>
</comment>
<dbReference type="GO" id="GO:0000981">
    <property type="term" value="F:DNA-binding transcription factor activity, RNA polymerase II-specific"/>
    <property type="evidence" value="ECO:0007669"/>
    <property type="project" value="TreeGrafter"/>
</dbReference>
<dbReference type="PRINTS" id="PR00619">
    <property type="entry name" value="GATAZNFINGER"/>
</dbReference>
<dbReference type="PANTHER" id="PTHR10071:SF281">
    <property type="entry name" value="BOX A-BINDING FACTOR-RELATED"/>
    <property type="match status" value="1"/>
</dbReference>
<comment type="subcellular location">
    <subcellularLocation>
        <location evidence="1">Nucleus</location>
    </subcellularLocation>
</comment>
<evidence type="ECO:0000256" key="5">
    <source>
        <dbReference type="ARBA" id="ARBA00023242"/>
    </source>
</evidence>
<organism evidence="9 10">
    <name type="scientific">Thelohanellus kitauei</name>
    <name type="common">Myxosporean</name>
    <dbReference type="NCBI Taxonomy" id="669202"/>
    <lineage>
        <taxon>Eukaryota</taxon>
        <taxon>Metazoa</taxon>
        <taxon>Cnidaria</taxon>
        <taxon>Myxozoa</taxon>
        <taxon>Myxosporea</taxon>
        <taxon>Bivalvulida</taxon>
        <taxon>Platysporina</taxon>
        <taxon>Myxobolidae</taxon>
        <taxon>Thelohanellus</taxon>
    </lineage>
</organism>
<protein>
    <submittedName>
        <fullName evidence="9">Transcription factor GATA-6</fullName>
    </submittedName>
</protein>
<accession>A0A0C2IVQ3</accession>
<dbReference type="Gene3D" id="3.30.50.10">
    <property type="entry name" value="Erythroid Transcription Factor GATA-1, subunit A"/>
    <property type="match status" value="1"/>
</dbReference>
<dbReference type="InterPro" id="IPR000679">
    <property type="entry name" value="Znf_GATA"/>
</dbReference>
<gene>
    <name evidence="9" type="ORF">RF11_13905</name>
</gene>
<dbReference type="OrthoDB" id="515401at2759"/>
<dbReference type="SUPFAM" id="SSF57716">
    <property type="entry name" value="Glucocorticoid receptor-like (DNA-binding domain)"/>
    <property type="match status" value="1"/>
</dbReference>
<dbReference type="GO" id="GO:0000978">
    <property type="term" value="F:RNA polymerase II cis-regulatory region sequence-specific DNA binding"/>
    <property type="evidence" value="ECO:0007669"/>
    <property type="project" value="TreeGrafter"/>
</dbReference>
<dbReference type="GO" id="GO:0005634">
    <property type="term" value="C:nucleus"/>
    <property type="evidence" value="ECO:0007669"/>
    <property type="project" value="UniProtKB-SubCell"/>
</dbReference>
<evidence type="ECO:0000256" key="1">
    <source>
        <dbReference type="ARBA" id="ARBA00004123"/>
    </source>
</evidence>
<evidence type="ECO:0000256" key="4">
    <source>
        <dbReference type="ARBA" id="ARBA00022833"/>
    </source>
</evidence>
<evidence type="ECO:0000259" key="8">
    <source>
        <dbReference type="PROSITE" id="PS50114"/>
    </source>
</evidence>